<keyword evidence="2 6" id="KW-0548">Nucleotidyltransferase</keyword>
<dbReference type="GO" id="GO:0005525">
    <property type="term" value="F:GTP binding"/>
    <property type="evidence" value="ECO:0007669"/>
    <property type="project" value="UniProtKB-KW"/>
</dbReference>
<dbReference type="EC" id="2.7.7.68" evidence="6"/>
<evidence type="ECO:0000313" key="6">
    <source>
        <dbReference type="EMBL" id="CUR58389.1"/>
    </source>
</evidence>
<reference evidence="6" key="1">
    <citation type="submission" date="2015-08" db="EMBL/GenBank/DDBJ databases">
        <authorList>
            <person name="Babu N.S."/>
            <person name="Beckwith C.J."/>
            <person name="Beseler K.G."/>
            <person name="Brison A."/>
            <person name="Carone J.V."/>
            <person name="Caskin T.P."/>
            <person name="Diamond M."/>
            <person name="Durham M.E."/>
            <person name="Foxe J.M."/>
            <person name="Go M."/>
            <person name="Henderson B.A."/>
            <person name="Jones I.B."/>
            <person name="McGettigan J.A."/>
            <person name="Micheletti S.J."/>
            <person name="Nasrallah M.E."/>
            <person name="Ortiz D."/>
            <person name="Piller C.R."/>
            <person name="Privatt S.R."/>
            <person name="Schneider S.L."/>
            <person name="Sharp S."/>
            <person name="Smith T.C."/>
            <person name="Stanton J.D."/>
            <person name="Ullery H.E."/>
            <person name="Wilson R.J."/>
            <person name="Serrano M.G."/>
            <person name="Buck G."/>
            <person name="Lee V."/>
            <person name="Wang Y."/>
            <person name="Carvalho R."/>
            <person name="Voegtly L."/>
            <person name="Shi R."/>
            <person name="Duckworth R."/>
            <person name="Johnson A."/>
            <person name="Loviza R."/>
            <person name="Walstead R."/>
            <person name="Shah Z."/>
            <person name="Kiflezghi M."/>
            <person name="Wade K."/>
            <person name="Ball S.L."/>
            <person name="Bradley K.W."/>
            <person name="Asai D.J."/>
            <person name="Bowman C.A."/>
            <person name="Russell D.A."/>
            <person name="Pope W.H."/>
            <person name="Jacobs-Sera D."/>
            <person name="Hendrix R.W."/>
            <person name="Hatfull G.F."/>
        </authorList>
    </citation>
    <scope>NUCLEOTIDE SEQUENCE</scope>
</reference>
<dbReference type="InterPro" id="IPR029044">
    <property type="entry name" value="Nucleotide-diphossugar_trans"/>
</dbReference>
<keyword evidence="4" id="KW-0342">GTP-binding</keyword>
<keyword evidence="1 6" id="KW-0808">Transferase</keyword>
<dbReference type="NCBIfam" id="TIGR03552">
    <property type="entry name" value="F420_cofC"/>
    <property type="match status" value="1"/>
</dbReference>
<evidence type="ECO:0000256" key="1">
    <source>
        <dbReference type="ARBA" id="ARBA00022679"/>
    </source>
</evidence>
<dbReference type="PANTHER" id="PTHR40392">
    <property type="entry name" value="2-PHOSPHO-L-LACTATE GUANYLYLTRANSFERASE"/>
    <property type="match status" value="1"/>
</dbReference>
<sequence>MSERVSVIVLAKETQLAKTRLTLERTKGQRIARALAATTVRKAMAARSVGDVYVVTSDRHIATDAEAARAYVVPEGTPLGMNRAAALGRSHAIGASPDSAIAIVVADLPYLDPDDVDDVIDEFREGRRPLFVADHHGVGTTLLIHDSDNQMGIAFGRGSAHMHQRLGYEPARRSLRGLRVDLDTPEDLKLVTTTTTQLHSELTRISSGSAAPFGVSPGMRTPARH</sequence>
<dbReference type="AlphaFoldDB" id="A0A2P2C8Q9"/>
<feature type="domain" description="MobA-like NTP transferase" evidence="5">
    <location>
        <begin position="35"/>
        <end position="143"/>
    </location>
</feature>
<organism evidence="6">
    <name type="scientific">metagenome</name>
    <dbReference type="NCBI Taxonomy" id="256318"/>
    <lineage>
        <taxon>unclassified sequences</taxon>
        <taxon>metagenomes</taxon>
    </lineage>
</organism>
<dbReference type="Pfam" id="PF12804">
    <property type="entry name" value="NTP_transf_3"/>
    <property type="match status" value="1"/>
</dbReference>
<dbReference type="Gene3D" id="3.90.550.10">
    <property type="entry name" value="Spore Coat Polysaccharide Biosynthesis Protein SpsA, Chain A"/>
    <property type="match status" value="1"/>
</dbReference>
<evidence type="ECO:0000256" key="2">
    <source>
        <dbReference type="ARBA" id="ARBA00022695"/>
    </source>
</evidence>
<protein>
    <submittedName>
        <fullName evidence="6">Putative 2-phospho-L-lactate guanylyltransferase</fullName>
        <ecNumber evidence="6">2.7.7.68</ecNumber>
    </submittedName>
</protein>
<dbReference type="InterPro" id="IPR002835">
    <property type="entry name" value="CofC"/>
</dbReference>
<accession>A0A2P2C8Q9</accession>
<proteinExistence type="predicted"/>
<dbReference type="EMBL" id="CZKA01000045">
    <property type="protein sequence ID" value="CUR58389.1"/>
    <property type="molecule type" value="Genomic_DNA"/>
</dbReference>
<evidence type="ECO:0000259" key="5">
    <source>
        <dbReference type="Pfam" id="PF12804"/>
    </source>
</evidence>
<dbReference type="InterPro" id="IPR025877">
    <property type="entry name" value="MobA-like_NTP_Trfase"/>
</dbReference>
<dbReference type="SUPFAM" id="SSF53448">
    <property type="entry name" value="Nucleotide-diphospho-sugar transferases"/>
    <property type="match status" value="1"/>
</dbReference>
<evidence type="ECO:0000256" key="3">
    <source>
        <dbReference type="ARBA" id="ARBA00022741"/>
    </source>
</evidence>
<gene>
    <name evidence="6" type="ORF">NOCA250031</name>
</gene>
<dbReference type="GO" id="GO:0043814">
    <property type="term" value="F:phospholactate guanylyltransferase activity"/>
    <property type="evidence" value="ECO:0007669"/>
    <property type="project" value="UniProtKB-EC"/>
</dbReference>
<name>A0A2P2C8Q9_9ZZZZ</name>
<keyword evidence="3" id="KW-0547">Nucleotide-binding</keyword>
<dbReference type="PANTHER" id="PTHR40392:SF1">
    <property type="entry name" value="2-PHOSPHO-L-LACTATE GUANYLYLTRANSFERASE"/>
    <property type="match status" value="1"/>
</dbReference>
<evidence type="ECO:0000256" key="4">
    <source>
        <dbReference type="ARBA" id="ARBA00023134"/>
    </source>
</evidence>